<reference evidence="2" key="1">
    <citation type="submission" date="2025-08" db="UniProtKB">
        <authorList>
            <consortium name="RefSeq"/>
        </authorList>
    </citation>
    <scope>IDENTIFICATION</scope>
    <source>
        <tissue evidence="2">Whole sample</tissue>
    </source>
</reference>
<dbReference type="AlphaFoldDB" id="A0A8B8BBW9"/>
<dbReference type="KEGG" id="cvn:111108719"/>
<proteinExistence type="predicted"/>
<dbReference type="Proteomes" id="UP000694844">
    <property type="component" value="Chromosome 8"/>
</dbReference>
<sequence>MVMSFIRYLQKFRTFWRMKPIFVVLITLLRINQTMTTMTTFNETMTTTVNDTSITTENTTAVTILKPIIELTFVNRLIKSYTFQKEKADSSKVEKITFQKKKPVFPEFEKNKINKPMFGCTSFKRCLG</sequence>
<accession>A0A8B8BBW9</accession>
<organism evidence="1 2">
    <name type="scientific">Crassostrea virginica</name>
    <name type="common">Eastern oyster</name>
    <dbReference type="NCBI Taxonomy" id="6565"/>
    <lineage>
        <taxon>Eukaryota</taxon>
        <taxon>Metazoa</taxon>
        <taxon>Spiralia</taxon>
        <taxon>Lophotrochozoa</taxon>
        <taxon>Mollusca</taxon>
        <taxon>Bivalvia</taxon>
        <taxon>Autobranchia</taxon>
        <taxon>Pteriomorphia</taxon>
        <taxon>Ostreida</taxon>
        <taxon>Ostreoidea</taxon>
        <taxon>Ostreidae</taxon>
        <taxon>Crassostrea</taxon>
    </lineage>
</organism>
<evidence type="ECO:0000313" key="1">
    <source>
        <dbReference type="Proteomes" id="UP000694844"/>
    </source>
</evidence>
<dbReference type="RefSeq" id="XP_022300466.1">
    <property type="nucleotide sequence ID" value="XM_022444758.1"/>
</dbReference>
<keyword evidence="1" id="KW-1185">Reference proteome</keyword>
<name>A0A8B8BBW9_CRAVI</name>
<evidence type="ECO:0000313" key="2">
    <source>
        <dbReference type="RefSeq" id="XP_022300466.1"/>
    </source>
</evidence>
<dbReference type="GeneID" id="111108719"/>
<protein>
    <submittedName>
        <fullName evidence="2">Uncharacterized protein LOC111108719 isoform X1</fullName>
    </submittedName>
</protein>
<gene>
    <name evidence="2" type="primary">LOC111108719</name>
</gene>